<feature type="transmembrane region" description="Helical" evidence="1">
    <location>
        <begin position="168"/>
        <end position="186"/>
    </location>
</feature>
<reference evidence="2" key="1">
    <citation type="submission" date="2014-11" db="EMBL/GenBank/DDBJ databases">
        <authorList>
            <person name="Amaro Gonzalez C."/>
        </authorList>
    </citation>
    <scope>NUCLEOTIDE SEQUENCE</scope>
</reference>
<reference evidence="2" key="2">
    <citation type="journal article" date="2015" name="Fish Shellfish Immunol.">
        <title>Early steps in the European eel (Anguilla anguilla)-Vibrio vulnificus interaction in the gills: Role of the RtxA13 toxin.</title>
        <authorList>
            <person name="Callol A."/>
            <person name="Pajuelo D."/>
            <person name="Ebbesson L."/>
            <person name="Teles M."/>
            <person name="MacKenzie S."/>
            <person name="Amaro C."/>
        </authorList>
    </citation>
    <scope>NUCLEOTIDE SEQUENCE</scope>
</reference>
<sequence length="195" mass="22085">MVSVVRPGRNLFLFLTIFLGQSNVGVPPLKCSWQKEEGGIVLQCETNCNGSLLWLRLWVWPILVNMWKPLLVGVPRFGLGQGKSAAEISEHGASQALVLASKHVCRTWIKQQHLGPNNTLTYIFYTDVLFLPCMYVCTGVRVYCMSVFLYIMLCVVAFKLFLGCMFPVMSSFMTGSMFLILFFVLYSKNVQLYNV</sequence>
<keyword evidence="1" id="KW-0472">Membrane</keyword>
<dbReference type="EMBL" id="GBXM01009454">
    <property type="protein sequence ID" value="JAH99123.1"/>
    <property type="molecule type" value="Transcribed_RNA"/>
</dbReference>
<keyword evidence="1" id="KW-1133">Transmembrane helix</keyword>
<proteinExistence type="predicted"/>
<keyword evidence="1" id="KW-0812">Transmembrane</keyword>
<accession>A0A0E9XBQ4</accession>
<organism evidence="2">
    <name type="scientific">Anguilla anguilla</name>
    <name type="common">European freshwater eel</name>
    <name type="synonym">Muraena anguilla</name>
    <dbReference type="NCBI Taxonomy" id="7936"/>
    <lineage>
        <taxon>Eukaryota</taxon>
        <taxon>Metazoa</taxon>
        <taxon>Chordata</taxon>
        <taxon>Craniata</taxon>
        <taxon>Vertebrata</taxon>
        <taxon>Euteleostomi</taxon>
        <taxon>Actinopterygii</taxon>
        <taxon>Neopterygii</taxon>
        <taxon>Teleostei</taxon>
        <taxon>Anguilliformes</taxon>
        <taxon>Anguillidae</taxon>
        <taxon>Anguilla</taxon>
    </lineage>
</organism>
<name>A0A0E9XBQ4_ANGAN</name>
<evidence type="ECO:0000313" key="2">
    <source>
        <dbReference type="EMBL" id="JAH99123.1"/>
    </source>
</evidence>
<evidence type="ECO:0000256" key="1">
    <source>
        <dbReference type="SAM" id="Phobius"/>
    </source>
</evidence>
<dbReference type="AlphaFoldDB" id="A0A0E9XBQ4"/>
<protein>
    <submittedName>
        <fullName evidence="2">Uncharacterized protein</fullName>
    </submittedName>
</protein>